<sequence>MQFGYTFTTEEDPYITIVWTPDNTGENNSWNTGNQNPVRIPNPVVVDPLAEDTSIEATTTPAPAEKKFADYILILPLPNIPPIYIYLSKPPVKFLEVDLYSNLEGRSREGKYHADHIPSKAAVKEYYRNLDPLLDKDDINDLANEVAAITVPIDVHRKISETYGRRNSEAQIKLDASNLRAAVDRNLDAIKSALKEHGATEAQIEAARVKMHKINSSMGLYK</sequence>
<dbReference type="Proteomes" id="UP000659047">
    <property type="component" value="Unassembled WGS sequence"/>
</dbReference>
<evidence type="ECO:0000256" key="3">
    <source>
        <dbReference type="ARBA" id="ARBA00023048"/>
    </source>
</evidence>
<dbReference type="Pfam" id="PF06958">
    <property type="entry name" value="Pyocin_S"/>
    <property type="match status" value="1"/>
</dbReference>
<dbReference type="GO" id="GO:0031640">
    <property type="term" value="P:killing of cells of another organism"/>
    <property type="evidence" value="ECO:0007669"/>
    <property type="project" value="UniProtKB-KW"/>
</dbReference>
<keyword evidence="6" id="KW-1185">Reference proteome</keyword>
<protein>
    <submittedName>
        <fullName evidence="5">S-type pyocin domain-containing protein</fullName>
    </submittedName>
</protein>
<accession>A0A8K0V4G3</accession>
<gene>
    <name evidence="5" type="ORF">JJB97_05970</name>
</gene>
<reference evidence="5" key="1">
    <citation type="submission" date="2021-01" db="EMBL/GenBank/DDBJ databases">
        <title>Intestinitalea alba gen. nov., sp. nov., a novel genus of the family Enterobacteriaceae, isolated from the gut of the plastic-eating mealworm Tenebrio molitor L.</title>
        <authorList>
            <person name="Yang Y."/>
        </authorList>
    </citation>
    <scope>NUCLEOTIDE SEQUENCE</scope>
    <source>
        <strain evidence="5">BIT-L3</strain>
    </source>
</reference>
<dbReference type="SUPFAM" id="SSF69369">
    <property type="entry name" value="Cloacin translocation domain"/>
    <property type="match status" value="1"/>
</dbReference>
<dbReference type="AlphaFoldDB" id="A0A8K0V4G3"/>
<dbReference type="InterPro" id="IPR036302">
    <property type="entry name" value="Pyosin/cloacin_T_dom_sf"/>
</dbReference>
<feature type="domain" description="Pyosin/cloacin translocation" evidence="4">
    <location>
        <begin position="5"/>
        <end position="86"/>
    </location>
</feature>
<name>A0A8K0V4G3_9ENTR</name>
<keyword evidence="2" id="KW-0044">Antibiotic</keyword>
<dbReference type="InterPro" id="IPR016128">
    <property type="entry name" value="Pyosin/cloacin_T_dom"/>
</dbReference>
<dbReference type="EMBL" id="JAEPBH010000012">
    <property type="protein sequence ID" value="MBK4714884.1"/>
    <property type="molecule type" value="Genomic_DNA"/>
</dbReference>
<evidence type="ECO:0000256" key="2">
    <source>
        <dbReference type="ARBA" id="ARBA00023022"/>
    </source>
</evidence>
<dbReference type="GO" id="GO:0042742">
    <property type="term" value="P:defense response to bacterium"/>
    <property type="evidence" value="ECO:0007669"/>
    <property type="project" value="UniProtKB-KW"/>
</dbReference>
<evidence type="ECO:0000313" key="6">
    <source>
        <dbReference type="Proteomes" id="UP000659047"/>
    </source>
</evidence>
<comment type="caution">
    <text evidence="5">The sequence shown here is derived from an EMBL/GenBank/DDBJ whole genome shotgun (WGS) entry which is preliminary data.</text>
</comment>
<evidence type="ECO:0000313" key="5">
    <source>
        <dbReference type="EMBL" id="MBK4714884.1"/>
    </source>
</evidence>
<evidence type="ECO:0000259" key="4">
    <source>
        <dbReference type="Pfam" id="PF06958"/>
    </source>
</evidence>
<proteinExistence type="predicted"/>
<dbReference type="RefSeq" id="WP_238713119.1">
    <property type="nucleotide sequence ID" value="NZ_JAEPBH010000012.1"/>
</dbReference>
<organism evidence="5 6">
    <name type="scientific">Tenebrionibacter intestinalis</name>
    <dbReference type="NCBI Taxonomy" id="2799638"/>
    <lineage>
        <taxon>Bacteria</taxon>
        <taxon>Pseudomonadati</taxon>
        <taxon>Pseudomonadota</taxon>
        <taxon>Gammaproteobacteria</taxon>
        <taxon>Enterobacterales</taxon>
        <taxon>Enterobacteriaceae</taxon>
        <taxon>Tenebrionibacter/Tenebrionicola group</taxon>
        <taxon>Tenebrionibacter</taxon>
    </lineage>
</organism>
<keyword evidence="3" id="KW-0078">Bacteriocin</keyword>
<keyword evidence="1" id="KW-0929">Antimicrobial</keyword>
<evidence type="ECO:0000256" key="1">
    <source>
        <dbReference type="ARBA" id="ARBA00022529"/>
    </source>
</evidence>